<dbReference type="EMBL" id="LT906446">
    <property type="protein sequence ID" value="SNU99708.1"/>
    <property type="molecule type" value="Genomic_DNA"/>
</dbReference>
<dbReference type="Gene3D" id="1.10.10.10">
    <property type="entry name" value="Winged helix-like DNA-binding domain superfamily/Winged helix DNA-binding domain"/>
    <property type="match status" value="1"/>
</dbReference>
<dbReference type="InterPro" id="IPR009057">
    <property type="entry name" value="Homeodomain-like_sf"/>
</dbReference>
<dbReference type="Pfam" id="PF13518">
    <property type="entry name" value="HTH_28"/>
    <property type="match status" value="1"/>
</dbReference>
<gene>
    <name evidence="3" type="ORF">SAMEA4364220_01168</name>
</gene>
<evidence type="ECO:0000313" key="3">
    <source>
        <dbReference type="EMBL" id="SNU99708.1"/>
    </source>
</evidence>
<keyword evidence="4" id="KW-1185">Reference proteome</keyword>
<evidence type="ECO:0000256" key="1">
    <source>
        <dbReference type="ARBA" id="ARBA00038232"/>
    </source>
</evidence>
<dbReference type="Proteomes" id="UP000215383">
    <property type="component" value="Chromosome 1"/>
</dbReference>
<evidence type="ECO:0000259" key="2">
    <source>
        <dbReference type="Pfam" id="PF13518"/>
    </source>
</evidence>
<organism evidence="3 4">
    <name type="scientific">Megamonas hypermegale</name>
    <dbReference type="NCBI Taxonomy" id="158847"/>
    <lineage>
        <taxon>Bacteria</taxon>
        <taxon>Bacillati</taxon>
        <taxon>Bacillota</taxon>
        <taxon>Negativicutes</taxon>
        <taxon>Selenomonadales</taxon>
        <taxon>Selenomonadaceae</taxon>
        <taxon>Megamonas</taxon>
    </lineage>
</organism>
<feature type="domain" description="Insertion element IS150 protein InsJ-like helix-turn-helix" evidence="2">
    <location>
        <begin position="63"/>
        <end position="116"/>
    </location>
</feature>
<dbReference type="GeneID" id="78507173"/>
<reference evidence="3 4" key="1">
    <citation type="submission" date="2017-06" db="EMBL/GenBank/DDBJ databases">
        <authorList>
            <consortium name="Pathogen Informatics"/>
        </authorList>
    </citation>
    <scope>NUCLEOTIDE SEQUENCE [LARGE SCALE GENOMIC DNA]</scope>
    <source>
        <strain evidence="3 4">NCTC10570</strain>
    </source>
</reference>
<dbReference type="PANTHER" id="PTHR33795">
    <property type="entry name" value="INSERTION ELEMENT IS150 PROTEIN INSJ"/>
    <property type="match status" value="1"/>
</dbReference>
<name>A0A239TRC7_9FIRM</name>
<comment type="similarity">
    <text evidence="1">Belongs to the IS150/IS1296 orfA family.</text>
</comment>
<evidence type="ECO:0000313" key="4">
    <source>
        <dbReference type="Proteomes" id="UP000215383"/>
    </source>
</evidence>
<dbReference type="SUPFAM" id="SSF48295">
    <property type="entry name" value="TrpR-like"/>
    <property type="match status" value="1"/>
</dbReference>
<dbReference type="InterPro" id="IPR010921">
    <property type="entry name" value="Trp_repressor/repl_initiator"/>
</dbReference>
<proteinExistence type="inferred from homology"/>
<dbReference type="AlphaFoldDB" id="A0A239TRC7"/>
<dbReference type="PANTHER" id="PTHR33795:SF1">
    <property type="entry name" value="INSERTION ELEMENT IS150 PROTEIN INSJ"/>
    <property type="match status" value="1"/>
</dbReference>
<dbReference type="InterPro" id="IPR055247">
    <property type="entry name" value="InsJ-like_HTH"/>
</dbReference>
<dbReference type="InterPro" id="IPR036388">
    <property type="entry name" value="WH-like_DNA-bd_sf"/>
</dbReference>
<dbReference type="GO" id="GO:0043565">
    <property type="term" value="F:sequence-specific DNA binding"/>
    <property type="evidence" value="ECO:0007669"/>
    <property type="project" value="InterPro"/>
</dbReference>
<dbReference type="RefSeq" id="WP_095197697.1">
    <property type="nucleotide sequence ID" value="NZ_LT906446.1"/>
</dbReference>
<accession>A0A239TRC7</accession>
<dbReference type="InterPro" id="IPR052057">
    <property type="entry name" value="IS150/IS1296_orfA-like"/>
</dbReference>
<protein>
    <submittedName>
        <fullName evidence="3">Transposase</fullName>
    </submittedName>
</protein>
<dbReference type="SUPFAM" id="SSF46689">
    <property type="entry name" value="Homeodomain-like"/>
    <property type="match status" value="1"/>
</dbReference>
<sequence>MTKYSNEFKVKAIKMVLKGDSIYHVAKILNMPNTASLCRWIFHYENGGISQLLHKNRKYTPIFKQKVIEYKWLHHLSLNQTAAKFSIPNTGTISTWEKLYSSYGFSGLLAKKRGRPSMKKSKSKNKVNKPKKELSYVEQLKQEVYQLRMENDLLKKWHALMKQWEKEGRH</sequence>